<dbReference type="Proteomes" id="UP000288216">
    <property type="component" value="Unassembled WGS sequence"/>
</dbReference>
<gene>
    <name evidence="8" type="ORF">scyTo_0011542</name>
</gene>
<protein>
    <recommendedName>
        <fullName evidence="7">CREG-like beta-barrel domain-containing protein</fullName>
    </recommendedName>
</protein>
<dbReference type="PANTHER" id="PTHR13343:SF15">
    <property type="entry name" value="PROTEIN CREG2"/>
    <property type="match status" value="1"/>
</dbReference>
<dbReference type="GO" id="GO:0005615">
    <property type="term" value="C:extracellular space"/>
    <property type="evidence" value="ECO:0007669"/>
    <property type="project" value="TreeGrafter"/>
</dbReference>
<dbReference type="GO" id="GO:0012505">
    <property type="term" value="C:endomembrane system"/>
    <property type="evidence" value="ECO:0007669"/>
    <property type="project" value="UniProtKB-ARBA"/>
</dbReference>
<dbReference type="PANTHER" id="PTHR13343">
    <property type="entry name" value="CREG1 PROTEIN"/>
    <property type="match status" value="1"/>
</dbReference>
<keyword evidence="3" id="KW-0964">Secreted</keyword>
<reference evidence="8 9" key="1">
    <citation type="journal article" date="2018" name="Nat. Ecol. Evol.">
        <title>Shark genomes provide insights into elasmobranch evolution and the origin of vertebrates.</title>
        <authorList>
            <person name="Hara Y"/>
            <person name="Yamaguchi K"/>
            <person name="Onimaru K"/>
            <person name="Kadota M"/>
            <person name="Koyanagi M"/>
            <person name="Keeley SD"/>
            <person name="Tatsumi K"/>
            <person name="Tanaka K"/>
            <person name="Motone F"/>
            <person name="Kageyama Y"/>
            <person name="Nozu R"/>
            <person name="Adachi N"/>
            <person name="Nishimura O"/>
            <person name="Nakagawa R"/>
            <person name="Tanegashima C"/>
            <person name="Kiyatake I"/>
            <person name="Matsumoto R"/>
            <person name="Murakumo K"/>
            <person name="Nishida K"/>
            <person name="Terakita A"/>
            <person name="Kuratani S"/>
            <person name="Sato K"/>
            <person name="Hyodo S Kuraku.S."/>
        </authorList>
    </citation>
    <scope>NUCLEOTIDE SEQUENCE [LARGE SCALE GENOMIC DNA]</scope>
</reference>
<comment type="similarity">
    <text evidence="2">Belongs to the CREG family.</text>
</comment>
<feature type="domain" description="CREG-like beta-barrel" evidence="7">
    <location>
        <begin position="122"/>
        <end position="288"/>
    </location>
</feature>
<accession>A0A401NPV0</accession>
<dbReference type="Pfam" id="PF13883">
    <property type="entry name" value="CREG_beta-barrel"/>
    <property type="match status" value="1"/>
</dbReference>
<dbReference type="OMA" id="HASSWGC"/>
<dbReference type="SUPFAM" id="SSF50475">
    <property type="entry name" value="FMN-binding split barrel"/>
    <property type="match status" value="1"/>
</dbReference>
<dbReference type="GO" id="GO:0005737">
    <property type="term" value="C:cytoplasm"/>
    <property type="evidence" value="ECO:0007669"/>
    <property type="project" value="UniProtKB-ARBA"/>
</dbReference>
<proteinExistence type="inferred from homology"/>
<dbReference type="OrthoDB" id="9869319at2759"/>
<evidence type="ECO:0000259" key="7">
    <source>
        <dbReference type="Pfam" id="PF13883"/>
    </source>
</evidence>
<keyword evidence="9" id="KW-1185">Reference proteome</keyword>
<keyword evidence="5" id="KW-0325">Glycoprotein</keyword>
<evidence type="ECO:0000256" key="1">
    <source>
        <dbReference type="ARBA" id="ARBA00004613"/>
    </source>
</evidence>
<name>A0A401NPV0_SCYTO</name>
<dbReference type="FunFam" id="2.30.110.10:FF:000004">
    <property type="entry name" value="Cellular repressor of E1A-stimulated genes 1"/>
    <property type="match status" value="1"/>
</dbReference>
<sequence length="295" mass="32895">MAVLSLFSLALLAWLAHRSRGYVIVNSVSWAVTNQEETVSAEEEEDNEGVDVLPNRLFASSSSIWKAEPYPAAAVYQEQVANGRAVAELPSPKEVPSFPSRMFSYRREGLGAKGPEQVPPEPPQQEKALTARRLLHSSNWGFLAILSSLDKIKGMPFGSIFSISDGLLDNSTGIPFFCVSPVDPTVSDLMNNPSASLTLSEAETDYCRQNLIDLEDSRCARLTLTGQVVTVPTDEIEFAKQAMFSRHPVMKKWPPDHNWFFMKMNIQHVWLQDWFGGVTIIPLEDYYKANPANVE</sequence>
<dbReference type="AlphaFoldDB" id="A0A401NPV0"/>
<feature type="signal peptide" evidence="6">
    <location>
        <begin position="1"/>
        <end position="21"/>
    </location>
</feature>
<dbReference type="InterPro" id="IPR055343">
    <property type="entry name" value="CREG_beta-barrel"/>
</dbReference>
<dbReference type="Gene3D" id="2.30.110.10">
    <property type="entry name" value="Electron Transport, Fmn-binding Protein, Chain A"/>
    <property type="match status" value="1"/>
</dbReference>
<evidence type="ECO:0000256" key="5">
    <source>
        <dbReference type="ARBA" id="ARBA00023180"/>
    </source>
</evidence>
<evidence type="ECO:0000256" key="4">
    <source>
        <dbReference type="ARBA" id="ARBA00022729"/>
    </source>
</evidence>
<evidence type="ECO:0000256" key="2">
    <source>
        <dbReference type="ARBA" id="ARBA00009230"/>
    </source>
</evidence>
<dbReference type="EMBL" id="BFAA01005277">
    <property type="protein sequence ID" value="GCB62894.1"/>
    <property type="molecule type" value="Genomic_DNA"/>
</dbReference>
<evidence type="ECO:0000313" key="9">
    <source>
        <dbReference type="Proteomes" id="UP000288216"/>
    </source>
</evidence>
<evidence type="ECO:0000313" key="8">
    <source>
        <dbReference type="EMBL" id="GCB62894.1"/>
    </source>
</evidence>
<comment type="subcellular location">
    <subcellularLocation>
        <location evidence="1">Secreted</location>
    </subcellularLocation>
</comment>
<comment type="caution">
    <text evidence="8">The sequence shown here is derived from an EMBL/GenBank/DDBJ whole genome shotgun (WGS) entry which is preliminary data.</text>
</comment>
<dbReference type="InterPro" id="IPR012349">
    <property type="entry name" value="Split_barrel_FMN-bd"/>
</dbReference>
<feature type="chain" id="PRO_5018995185" description="CREG-like beta-barrel domain-containing protein" evidence="6">
    <location>
        <begin position="22"/>
        <end position="295"/>
    </location>
</feature>
<evidence type="ECO:0000256" key="3">
    <source>
        <dbReference type="ARBA" id="ARBA00022525"/>
    </source>
</evidence>
<evidence type="ECO:0000256" key="6">
    <source>
        <dbReference type="SAM" id="SignalP"/>
    </source>
</evidence>
<keyword evidence="4 6" id="KW-0732">Signal</keyword>
<organism evidence="8 9">
    <name type="scientific">Scyliorhinus torazame</name>
    <name type="common">Cloudy catshark</name>
    <name type="synonym">Catulus torazame</name>
    <dbReference type="NCBI Taxonomy" id="75743"/>
    <lineage>
        <taxon>Eukaryota</taxon>
        <taxon>Metazoa</taxon>
        <taxon>Chordata</taxon>
        <taxon>Craniata</taxon>
        <taxon>Vertebrata</taxon>
        <taxon>Chondrichthyes</taxon>
        <taxon>Elasmobranchii</taxon>
        <taxon>Galeomorphii</taxon>
        <taxon>Galeoidea</taxon>
        <taxon>Carcharhiniformes</taxon>
        <taxon>Scyliorhinidae</taxon>
        <taxon>Scyliorhinus</taxon>
    </lineage>
</organism>